<proteinExistence type="predicted"/>
<keyword evidence="2" id="KW-1185">Reference proteome</keyword>
<dbReference type="EMBL" id="BONI01000075">
    <property type="protein sequence ID" value="GIG09902.1"/>
    <property type="molecule type" value="Genomic_DNA"/>
</dbReference>
<evidence type="ECO:0000313" key="2">
    <source>
        <dbReference type="Proteomes" id="UP000630887"/>
    </source>
</evidence>
<reference evidence="1 2" key="1">
    <citation type="submission" date="2021-01" db="EMBL/GenBank/DDBJ databases">
        <title>Whole genome shotgun sequence of Catellatospora coxensis NBRC 107359.</title>
        <authorList>
            <person name="Komaki H."/>
            <person name="Tamura T."/>
        </authorList>
    </citation>
    <scope>NUCLEOTIDE SEQUENCE [LARGE SCALE GENOMIC DNA]</scope>
    <source>
        <strain evidence="1 2">NBRC 107359</strain>
    </source>
</reference>
<protein>
    <submittedName>
        <fullName evidence="1">Uncharacterized protein</fullName>
    </submittedName>
</protein>
<gene>
    <name evidence="1" type="ORF">Cco03nite_66020</name>
</gene>
<sequence>MAVNWADDAPATEAAWTRLTPAERTSIERVDAERLERERAGMAARFAAALTEPKYAVRNRFRLWEHLIRRLEQDRLDDGYLIDLYFNDLANRDTLGTVLDAQPGLATGELGSLLAELDRRFEAVTEFDGGAERRRWTSRFESEQLSPRWSRRPRRIPWEH</sequence>
<dbReference type="AlphaFoldDB" id="A0A8J3PAJ4"/>
<accession>A0A8J3PAJ4</accession>
<organism evidence="1 2">
    <name type="scientific">Catellatospora coxensis</name>
    <dbReference type="NCBI Taxonomy" id="310354"/>
    <lineage>
        <taxon>Bacteria</taxon>
        <taxon>Bacillati</taxon>
        <taxon>Actinomycetota</taxon>
        <taxon>Actinomycetes</taxon>
        <taxon>Micromonosporales</taxon>
        <taxon>Micromonosporaceae</taxon>
        <taxon>Catellatospora</taxon>
    </lineage>
</organism>
<name>A0A8J3PAJ4_9ACTN</name>
<dbReference type="RefSeq" id="WP_344350036.1">
    <property type="nucleotide sequence ID" value="NZ_BAAALC010000050.1"/>
</dbReference>
<evidence type="ECO:0000313" key="1">
    <source>
        <dbReference type="EMBL" id="GIG09902.1"/>
    </source>
</evidence>
<dbReference type="Proteomes" id="UP000630887">
    <property type="component" value="Unassembled WGS sequence"/>
</dbReference>
<comment type="caution">
    <text evidence="1">The sequence shown here is derived from an EMBL/GenBank/DDBJ whole genome shotgun (WGS) entry which is preliminary data.</text>
</comment>